<gene>
    <name evidence="1" type="ORF">OU421_05035</name>
</gene>
<organism evidence="1 2">
    <name type="scientific">Methanogenium organophilum</name>
    <dbReference type="NCBI Taxonomy" id="2199"/>
    <lineage>
        <taxon>Archaea</taxon>
        <taxon>Methanobacteriati</taxon>
        <taxon>Methanobacteriota</taxon>
        <taxon>Stenosarchaea group</taxon>
        <taxon>Methanomicrobia</taxon>
        <taxon>Methanomicrobiales</taxon>
        <taxon>Methanomicrobiaceae</taxon>
        <taxon>Methanogenium</taxon>
    </lineage>
</organism>
<accession>A0A9X9S5S2</accession>
<dbReference type="EMBL" id="CP113361">
    <property type="protein sequence ID" value="WAI02237.1"/>
    <property type="molecule type" value="Genomic_DNA"/>
</dbReference>
<sequence length="213" mass="22548">MADNRISLLVLSLLFLGIVVSTGCGCTEIGSEGDQAGNTVSGEPVTAQSTDQTIAQPTSVVLAKNENAIVTGVVGEVSALDGSGDVYGMYDSNDEGNVSIIVCIFRLSIGKEPVDFRSVQCTLSTSDSVEVLDYSAASVYSELMISPGEWTAFDTHAPDTGHDDLLLEDGDRFIVYVKPPHPLTPDTEFKLELSPSTGLPFEIQGIVPMPSDQ</sequence>
<dbReference type="InterPro" id="IPR002774">
    <property type="entry name" value="Flagellin_arc-type"/>
</dbReference>
<dbReference type="RefSeq" id="WP_268187515.1">
    <property type="nucleotide sequence ID" value="NZ_CP113361.1"/>
</dbReference>
<dbReference type="KEGG" id="mou:OU421_05035"/>
<dbReference type="Proteomes" id="UP001163096">
    <property type="component" value="Chromosome"/>
</dbReference>
<dbReference type="GO" id="GO:0097588">
    <property type="term" value="P:archaeal or bacterial-type flagellum-dependent cell motility"/>
    <property type="evidence" value="ECO:0007669"/>
    <property type="project" value="InterPro"/>
</dbReference>
<dbReference type="GO" id="GO:0005198">
    <property type="term" value="F:structural molecule activity"/>
    <property type="evidence" value="ECO:0007669"/>
    <property type="project" value="InterPro"/>
</dbReference>
<evidence type="ECO:0000313" key="1">
    <source>
        <dbReference type="EMBL" id="WAI02237.1"/>
    </source>
</evidence>
<protein>
    <submittedName>
        <fullName evidence="1">Uncharacterized protein</fullName>
    </submittedName>
</protein>
<keyword evidence="2" id="KW-1185">Reference proteome</keyword>
<dbReference type="PROSITE" id="PS51257">
    <property type="entry name" value="PROKAR_LIPOPROTEIN"/>
    <property type="match status" value="1"/>
</dbReference>
<name>A0A9X9S5S2_METOG</name>
<dbReference type="AlphaFoldDB" id="A0A9X9S5S2"/>
<reference evidence="1" key="1">
    <citation type="submission" date="2022-11" db="EMBL/GenBank/DDBJ databases">
        <title>Complete genome sequence of Methanogenium organophilum DSM 3596.</title>
        <authorList>
            <person name="Chen S.-C."/>
            <person name="Lai S.-J."/>
            <person name="You Y.-T."/>
        </authorList>
    </citation>
    <scope>NUCLEOTIDE SEQUENCE</scope>
    <source>
        <strain evidence="1">DSM 3596</strain>
    </source>
</reference>
<dbReference type="Pfam" id="PF01917">
    <property type="entry name" value="Flagellin_arch-type"/>
    <property type="match status" value="1"/>
</dbReference>
<dbReference type="GeneID" id="76834443"/>
<proteinExistence type="predicted"/>
<evidence type="ECO:0000313" key="2">
    <source>
        <dbReference type="Proteomes" id="UP001163096"/>
    </source>
</evidence>